<evidence type="ECO:0000313" key="6">
    <source>
        <dbReference type="EMBL" id="KZE64139.1"/>
    </source>
</evidence>
<proteinExistence type="inferred from homology"/>
<dbReference type="InterPro" id="IPR005255">
    <property type="entry name" value="PdxA_fam"/>
</dbReference>
<comment type="similarity">
    <text evidence="2">Belongs to the PdxA family. PdxA2 subfamily.</text>
</comment>
<dbReference type="EMBL" id="LRFC01000038">
    <property type="protein sequence ID" value="KZE64139.1"/>
    <property type="molecule type" value="Genomic_DNA"/>
</dbReference>
<dbReference type="OrthoDB" id="9801783at2"/>
<dbReference type="GO" id="GO:0051287">
    <property type="term" value="F:NAD binding"/>
    <property type="evidence" value="ECO:0007669"/>
    <property type="project" value="InterPro"/>
</dbReference>
<reference evidence="7" key="1">
    <citation type="submission" date="2016-01" db="EMBL/GenBank/DDBJ databases">
        <title>Draft genome of Chromobacterium sp. F49.</title>
        <authorList>
            <person name="Hong K.W."/>
        </authorList>
    </citation>
    <scope>NUCLEOTIDE SEQUENCE [LARGE SCALE GENOMIC DNA]</scope>
    <source>
        <strain evidence="7">P7IIIA</strain>
    </source>
</reference>
<comment type="caution">
    <text evidence="6">The sequence shown here is derived from an EMBL/GenBank/DDBJ whole genome shotgun (WGS) entry which is preliminary data.</text>
</comment>
<dbReference type="Gene3D" id="3.40.718.10">
    <property type="entry name" value="Isopropylmalate Dehydrogenase"/>
    <property type="match status" value="1"/>
</dbReference>
<keyword evidence="5" id="KW-0520">NAD</keyword>
<evidence type="ECO:0000256" key="2">
    <source>
        <dbReference type="ARBA" id="ARBA00009464"/>
    </source>
</evidence>
<sequence>MTTATKTTTTERAIIAIPMGDPAGIGPEITMKSLAKQEIYDVCKPLVIGDAAVLEKAIKIVGADLSINEVNTPAEGKYELGTVDVINLNNIDINQLQYGEVSAQGGQGAFEYIKKAVELATVGEVKALATTPINKESLKAANVPYIGHTEMLEALAGSNDPLTMFEVKGMRIFFLTRHLSLKDAIAAMTKERVHDYLIRCDRALARLGVENRRWAVAGLNPHSGEGGLFGWEEVEQIKPGIELAVADGINAVGPVPADSVFFQALNGKYDAVLSLYHDQGHIAAKMTDFHRTISITNGLPFLRTSVDHGTAFDIAGKNIAESTSMEECIKLAAQYAPKFTANSL</sequence>
<dbReference type="GO" id="GO:0046872">
    <property type="term" value="F:metal ion binding"/>
    <property type="evidence" value="ECO:0007669"/>
    <property type="project" value="UniProtKB-KW"/>
</dbReference>
<comment type="cofactor">
    <cofactor evidence="1">
        <name>a divalent metal cation</name>
        <dbReference type="ChEBI" id="CHEBI:60240"/>
    </cofactor>
</comment>
<keyword evidence="3" id="KW-0479">Metal-binding</keyword>
<name>A0A161RS28_9BACL</name>
<dbReference type="RefSeq" id="WP_066245208.1">
    <property type="nucleotide sequence ID" value="NZ_LRFC01000038.1"/>
</dbReference>
<dbReference type="AlphaFoldDB" id="A0A161RS28"/>
<evidence type="ECO:0000256" key="5">
    <source>
        <dbReference type="ARBA" id="ARBA00023027"/>
    </source>
</evidence>
<organism evidence="6 7">
    <name type="scientific">Fictibacillus phosphorivorans</name>
    <dbReference type="NCBI Taxonomy" id="1221500"/>
    <lineage>
        <taxon>Bacteria</taxon>
        <taxon>Bacillati</taxon>
        <taxon>Bacillota</taxon>
        <taxon>Bacilli</taxon>
        <taxon>Bacillales</taxon>
        <taxon>Fictibacillaceae</taxon>
        <taxon>Fictibacillus</taxon>
    </lineage>
</organism>
<keyword evidence="7" id="KW-1185">Reference proteome</keyword>
<dbReference type="PANTHER" id="PTHR30004:SF6">
    <property type="entry name" value="D-THREONATE 4-PHOSPHATE DEHYDROGENASE"/>
    <property type="match status" value="1"/>
</dbReference>
<accession>A0A161RS28</accession>
<dbReference type="NCBIfam" id="NF002992">
    <property type="entry name" value="PRK03743.1"/>
    <property type="match status" value="1"/>
</dbReference>
<gene>
    <name evidence="6" type="primary">pdxA</name>
    <name evidence="6" type="ORF">AWM68_13615</name>
</gene>
<evidence type="ECO:0000313" key="7">
    <source>
        <dbReference type="Proteomes" id="UP000076567"/>
    </source>
</evidence>
<dbReference type="Proteomes" id="UP000076567">
    <property type="component" value="Unassembled WGS sequence"/>
</dbReference>
<dbReference type="SUPFAM" id="SSF53659">
    <property type="entry name" value="Isocitrate/Isopropylmalate dehydrogenase-like"/>
    <property type="match status" value="1"/>
</dbReference>
<dbReference type="GO" id="GO:0016491">
    <property type="term" value="F:oxidoreductase activity"/>
    <property type="evidence" value="ECO:0007669"/>
    <property type="project" value="UniProtKB-KW"/>
</dbReference>
<evidence type="ECO:0000256" key="3">
    <source>
        <dbReference type="ARBA" id="ARBA00022723"/>
    </source>
</evidence>
<evidence type="ECO:0000256" key="4">
    <source>
        <dbReference type="ARBA" id="ARBA00023002"/>
    </source>
</evidence>
<protein>
    <submittedName>
        <fullName evidence="6">4-hydroxythreonine-4-phosphate dehydrogenase</fullName>
    </submittedName>
</protein>
<dbReference type="PANTHER" id="PTHR30004">
    <property type="entry name" value="4-HYDROXYTHREONINE-4-PHOSPHATE DEHYDROGENASE"/>
    <property type="match status" value="1"/>
</dbReference>
<dbReference type="NCBIfam" id="TIGR00557">
    <property type="entry name" value="pdxA"/>
    <property type="match status" value="1"/>
</dbReference>
<evidence type="ECO:0000256" key="1">
    <source>
        <dbReference type="ARBA" id="ARBA00001968"/>
    </source>
</evidence>
<keyword evidence="4" id="KW-0560">Oxidoreductase</keyword>
<dbReference type="Pfam" id="PF04166">
    <property type="entry name" value="PdxA"/>
    <property type="match status" value="1"/>
</dbReference>